<dbReference type="Proteomes" id="UP000320160">
    <property type="component" value="Unassembled WGS sequence"/>
</dbReference>
<sequence>MNMNTKHYVQMLAKLNQDEVDEMAELLAGFTGKDKRDAGEEARLQDFINSLPEPPDNGRAEALKQARLSAGERCNGGYLPKRQLKDQTHD</sequence>
<gene>
    <name evidence="1" type="ORF">FOM92_00575</name>
</gene>
<proteinExistence type="predicted"/>
<evidence type="ECO:0000313" key="1">
    <source>
        <dbReference type="EMBL" id="TSB03976.1"/>
    </source>
</evidence>
<dbReference type="RefSeq" id="WP_143774849.1">
    <property type="nucleotide sequence ID" value="NZ_VKKU01000001.1"/>
</dbReference>
<protein>
    <submittedName>
        <fullName evidence="1">Uncharacterized protein</fullName>
    </submittedName>
</protein>
<comment type="caution">
    <text evidence="1">The sequence shown here is derived from an EMBL/GenBank/DDBJ whole genome shotgun (WGS) entry which is preliminary data.</text>
</comment>
<name>A0A553WH09_9SPHN</name>
<organism evidence="1 2">
    <name type="scientific">Sphingorhabdus contaminans</name>
    <dbReference type="NCBI Taxonomy" id="1343899"/>
    <lineage>
        <taxon>Bacteria</taxon>
        <taxon>Pseudomonadati</taxon>
        <taxon>Pseudomonadota</taxon>
        <taxon>Alphaproteobacteria</taxon>
        <taxon>Sphingomonadales</taxon>
        <taxon>Sphingomonadaceae</taxon>
        <taxon>Sphingorhabdus</taxon>
    </lineage>
</organism>
<reference evidence="1 2" key="1">
    <citation type="submission" date="2019-07" db="EMBL/GenBank/DDBJ databases">
        <authorList>
            <person name="Park M."/>
        </authorList>
    </citation>
    <scope>NUCLEOTIDE SEQUENCE [LARGE SCALE GENOMIC DNA]</scope>
    <source>
        <strain evidence="1 2">KCTC32445</strain>
    </source>
</reference>
<dbReference type="AlphaFoldDB" id="A0A553WH09"/>
<dbReference type="OrthoDB" id="7407088at2"/>
<dbReference type="EMBL" id="VKKU01000001">
    <property type="protein sequence ID" value="TSB03976.1"/>
    <property type="molecule type" value="Genomic_DNA"/>
</dbReference>
<keyword evidence="2" id="KW-1185">Reference proteome</keyword>
<accession>A0A553WH09</accession>
<evidence type="ECO:0000313" key="2">
    <source>
        <dbReference type="Proteomes" id="UP000320160"/>
    </source>
</evidence>